<dbReference type="AlphaFoldDB" id="A0A9W8VIQ0"/>
<dbReference type="PANTHER" id="PTHR38166:SF1">
    <property type="entry name" value="C2H2-TYPE DOMAIN-CONTAINING PROTEIN"/>
    <property type="match status" value="1"/>
</dbReference>
<feature type="region of interest" description="Disordered" evidence="1">
    <location>
        <begin position="1"/>
        <end position="66"/>
    </location>
</feature>
<dbReference type="OrthoDB" id="3521097at2759"/>
<feature type="region of interest" description="Disordered" evidence="1">
    <location>
        <begin position="541"/>
        <end position="562"/>
    </location>
</feature>
<dbReference type="Proteomes" id="UP001152049">
    <property type="component" value="Unassembled WGS sequence"/>
</dbReference>
<protein>
    <recommendedName>
        <fullName evidence="4">C2H2-type domain-containing protein</fullName>
    </recommendedName>
</protein>
<dbReference type="EMBL" id="JAOQAZ010000008">
    <property type="protein sequence ID" value="KAJ4264349.1"/>
    <property type="molecule type" value="Genomic_DNA"/>
</dbReference>
<keyword evidence="3" id="KW-1185">Reference proteome</keyword>
<organism evidence="2 3">
    <name type="scientific">Fusarium torreyae</name>
    <dbReference type="NCBI Taxonomy" id="1237075"/>
    <lineage>
        <taxon>Eukaryota</taxon>
        <taxon>Fungi</taxon>
        <taxon>Dikarya</taxon>
        <taxon>Ascomycota</taxon>
        <taxon>Pezizomycotina</taxon>
        <taxon>Sordariomycetes</taxon>
        <taxon>Hypocreomycetidae</taxon>
        <taxon>Hypocreales</taxon>
        <taxon>Nectriaceae</taxon>
        <taxon>Fusarium</taxon>
    </lineage>
</organism>
<dbReference type="PANTHER" id="PTHR38166">
    <property type="entry name" value="C2H2-TYPE DOMAIN-CONTAINING PROTEIN-RELATED"/>
    <property type="match status" value="1"/>
</dbReference>
<comment type="caution">
    <text evidence="2">The sequence shown here is derived from an EMBL/GenBank/DDBJ whole genome shotgun (WGS) entry which is preliminary data.</text>
</comment>
<sequence>MSDPMDTSAPSDAIGSASATAPTKPSLRVLEGGSAGLSTREDDLAHGPSLLGLGGGHEYAQGPPDSRLALDLDLEDFDHPDPGTTILSPIPLELPTPMPPQTMSLSEVSQSGASLSVPADTLSSTGISHAGEQMRLPATQDEVPPLFSWKYEFSWEDSCLCFDGKPLELVKRHEDGYSKANPGSEIASSKSLASLSRSQSSPFESDEFMLFGLAGIGSFHDSAEHWDLNELSQELEVASTVCSISSSGSTPDTVTLDGLITQASDPELSIEMDKRLDWIVELLVDDYYRSYAPQKSQRRSGAAQNKNMNHALGDSGTNARRSGRSTVSRRGARKRKTASSGGESDDEDNRGDRQHSSGARKSKNSRHFACPFLKWEPQNYWKKCTLKFKTISHVKDHLRKKHDQDHCRTCYMIYTRGQSRLHACVRLETPAGLITDGRLEAINNRVDMSQSHEEQWQQIYRLIFPNQTPCFSPYLNNVEEEKLRDAEQYLRSRNAQMVLREEMEDMGFDAESRARIFRLLYHRFFPRLWLNYAPNGEVSPLSVGDESQTQSPAQPSQTVDPREINTLMPYNTSSSHLQHVPNISAMIQSNLISTLAESSASMNGLSPTLENATSSSIFDANGVGDFLDSTGAEWLDFSENAISGAVDDDHSPNLVWPEGHRTREMDLDLPWNIEGLI</sequence>
<reference evidence="2" key="1">
    <citation type="submission" date="2022-09" db="EMBL/GenBank/DDBJ databases">
        <title>Fusarium specimens isolated from Avocado Roots.</title>
        <authorList>
            <person name="Stajich J."/>
            <person name="Roper C."/>
            <person name="Heimlech-Rivalta G."/>
        </authorList>
    </citation>
    <scope>NUCLEOTIDE SEQUENCE</scope>
    <source>
        <strain evidence="2">CF00136</strain>
    </source>
</reference>
<accession>A0A9W8VIQ0</accession>
<proteinExistence type="predicted"/>
<name>A0A9W8VIQ0_9HYPO</name>
<evidence type="ECO:0008006" key="4">
    <source>
        <dbReference type="Google" id="ProtNLM"/>
    </source>
</evidence>
<evidence type="ECO:0000313" key="3">
    <source>
        <dbReference type="Proteomes" id="UP001152049"/>
    </source>
</evidence>
<gene>
    <name evidence="2" type="ORF">NW762_005546</name>
</gene>
<feature type="region of interest" description="Disordered" evidence="1">
    <location>
        <begin position="294"/>
        <end position="363"/>
    </location>
</feature>
<feature type="compositionally biased region" description="Low complexity" evidence="1">
    <location>
        <begin position="547"/>
        <end position="558"/>
    </location>
</feature>
<evidence type="ECO:0000256" key="1">
    <source>
        <dbReference type="SAM" id="MobiDB-lite"/>
    </source>
</evidence>
<evidence type="ECO:0000313" key="2">
    <source>
        <dbReference type="EMBL" id="KAJ4264349.1"/>
    </source>
</evidence>